<dbReference type="Gene3D" id="2.170.16.10">
    <property type="entry name" value="Hedgehog/Intein (Hint) domain"/>
    <property type="match status" value="1"/>
</dbReference>
<feature type="compositionally biased region" description="Polar residues" evidence="3">
    <location>
        <begin position="165"/>
        <end position="175"/>
    </location>
</feature>
<dbReference type="Gene3D" id="2.150.10.10">
    <property type="entry name" value="Serralysin-like metalloprotease, C-terminal"/>
    <property type="match status" value="1"/>
</dbReference>
<dbReference type="GO" id="GO:0005576">
    <property type="term" value="C:extracellular region"/>
    <property type="evidence" value="ECO:0007669"/>
    <property type="project" value="UniProtKB-SubCell"/>
</dbReference>
<name>A0A0P1HZG5_9RHOB</name>
<evidence type="ECO:0000256" key="3">
    <source>
        <dbReference type="SAM" id="MobiDB-lite"/>
    </source>
</evidence>
<evidence type="ECO:0000256" key="1">
    <source>
        <dbReference type="ARBA" id="ARBA00004613"/>
    </source>
</evidence>
<accession>A0A0P1HZG5</accession>
<keyword evidence="2" id="KW-0964">Secreted</keyword>
<dbReference type="GO" id="GO:0005509">
    <property type="term" value="F:calcium ion binding"/>
    <property type="evidence" value="ECO:0007669"/>
    <property type="project" value="InterPro"/>
</dbReference>
<dbReference type="Proteomes" id="UP000051326">
    <property type="component" value="Unassembled WGS sequence"/>
</dbReference>
<proteinExistence type="predicted"/>
<comment type="subcellular location">
    <subcellularLocation>
        <location evidence="1">Secreted</location>
    </subcellularLocation>
</comment>
<dbReference type="InterPro" id="IPR001343">
    <property type="entry name" value="Hemolysn_Ca-bd"/>
</dbReference>
<evidence type="ECO:0000313" key="6">
    <source>
        <dbReference type="Proteomes" id="UP000051326"/>
    </source>
</evidence>
<feature type="region of interest" description="Disordered" evidence="3">
    <location>
        <begin position="142"/>
        <end position="254"/>
    </location>
</feature>
<feature type="compositionally biased region" description="Polar residues" evidence="3">
    <location>
        <begin position="234"/>
        <end position="254"/>
    </location>
</feature>
<dbReference type="Pfam" id="PF13403">
    <property type="entry name" value="Hint_2"/>
    <property type="match status" value="1"/>
</dbReference>
<feature type="compositionally biased region" description="Low complexity" evidence="3">
    <location>
        <begin position="198"/>
        <end position="210"/>
    </location>
</feature>
<dbReference type="InterPro" id="IPR036844">
    <property type="entry name" value="Hint_dom_sf"/>
</dbReference>
<dbReference type="InterPro" id="IPR011049">
    <property type="entry name" value="Serralysin-like_metalloprot_C"/>
</dbReference>
<sequence>MINHPCAARKPPRRAPLPKVLQKNILKCGADFGLQKRGFNAVRLSLVPVLFAGGRPPLYLGTWIMPSGYLVQLGDGSLDHGDTITATYAAFTTDQNLGAGNWSWTGSHGGTPYTDEIEPGVYYLATDGNVYFVPDYGPPDSFSSASADTPPAYTDMDGPVEGTSGADTIGSSYTDSDGDQIDNGSGGGVSGNQDTVEAGAGDDTVDAGADNDLVLGGAGGDSIEGGSGDDTIYGDSSTEAGLGNSQQHIDDSNVTDTSSGFTVTARDLAGNASAANIDYYDGAFGVAGAISDSDSGVDAQIGYDKASGISEELIVDFGQNTTEASFSYKHLYTDGFGEEGHWAIYKDGVLIAEGDFTETTAGTGAGTVSISGYGEFDQLVLSANLQTDGTDGSDYTVSNITFTVPPETPADGDDSLSGGDGDDVIYGQGGNDTLQGGSGADTLEGGAGNDSLIVGEGDSAAGGDGDDTFTIVDTGDSGSNNITISGGDGGQTTGDTLDFNGQLDKGTLTITDNTGGSLTGTAVLLDGSVVSFSGIEQIICFAAGTRIATAAGLRAIETLRPGDQVITRDNGLQPVRWISQSAVPATGNLAPVRIPAGLFGAERDLLVSPQHRMLYTGPAAALLCGAQEVLVSALHLVNGSSIRQQPGGRVTYVHLLFDRHEIIYAEGAPSESFHPGSQAVSALNAPVREELFRIMPDLRWCPGTYGATARQCLTRHEAVLLGA</sequence>
<evidence type="ECO:0000259" key="4">
    <source>
        <dbReference type="Pfam" id="PF13403"/>
    </source>
</evidence>
<feature type="domain" description="Hedgehog/Intein (Hint)" evidence="4">
    <location>
        <begin position="539"/>
        <end position="676"/>
    </location>
</feature>
<dbReference type="InterPro" id="IPR050557">
    <property type="entry name" value="RTX_toxin/Mannuronan_C5-epim"/>
</dbReference>
<evidence type="ECO:0000256" key="2">
    <source>
        <dbReference type="ARBA" id="ARBA00022525"/>
    </source>
</evidence>
<dbReference type="PRINTS" id="PR00313">
    <property type="entry name" value="CABNDNGRPT"/>
</dbReference>
<dbReference type="PROSITE" id="PS00330">
    <property type="entry name" value="HEMOLYSIN_CALCIUM"/>
    <property type="match status" value="2"/>
</dbReference>
<evidence type="ECO:0000313" key="5">
    <source>
        <dbReference type="EMBL" id="CUI02045.1"/>
    </source>
</evidence>
<dbReference type="SUPFAM" id="SSF51294">
    <property type="entry name" value="Hedgehog/intein (Hint) domain"/>
    <property type="match status" value="1"/>
</dbReference>
<organism evidence="5 6">
    <name type="scientific">Leisingera aquaemixtae</name>
    <dbReference type="NCBI Taxonomy" id="1396826"/>
    <lineage>
        <taxon>Bacteria</taxon>
        <taxon>Pseudomonadati</taxon>
        <taxon>Pseudomonadota</taxon>
        <taxon>Alphaproteobacteria</taxon>
        <taxon>Rhodobacterales</taxon>
        <taxon>Roseobacteraceae</taxon>
        <taxon>Leisingera</taxon>
    </lineage>
</organism>
<dbReference type="AlphaFoldDB" id="A0A0P1HZG5"/>
<dbReference type="EMBL" id="CYSR01000040">
    <property type="protein sequence ID" value="CUI02045.1"/>
    <property type="molecule type" value="Genomic_DNA"/>
</dbReference>
<dbReference type="STRING" id="1396826.PHA8399_04206"/>
<reference evidence="5 6" key="1">
    <citation type="submission" date="2015-09" db="EMBL/GenBank/DDBJ databases">
        <authorList>
            <consortium name="Swine Surveillance"/>
        </authorList>
    </citation>
    <scope>NUCLEOTIDE SEQUENCE [LARGE SCALE GENOMIC DNA]</scope>
    <source>
        <strain evidence="5 6">CECT 8399</strain>
    </source>
</reference>
<dbReference type="PANTHER" id="PTHR38340:SF1">
    <property type="entry name" value="S-LAYER PROTEIN"/>
    <property type="match status" value="1"/>
</dbReference>
<protein>
    <submittedName>
        <fullName evidence="5">Hemolysin, chromosomal</fullName>
    </submittedName>
</protein>
<dbReference type="SUPFAM" id="SSF51120">
    <property type="entry name" value="beta-Roll"/>
    <property type="match status" value="2"/>
</dbReference>
<dbReference type="Pfam" id="PF00353">
    <property type="entry name" value="HemolysinCabind"/>
    <property type="match status" value="2"/>
</dbReference>
<dbReference type="InterPro" id="IPR018511">
    <property type="entry name" value="Hemolysin-typ_Ca-bd_CS"/>
</dbReference>
<gene>
    <name evidence="5" type="primary">hlyA_6</name>
    <name evidence="5" type="ORF">PHA8399_04206</name>
</gene>
<dbReference type="PANTHER" id="PTHR38340">
    <property type="entry name" value="S-LAYER PROTEIN"/>
    <property type="match status" value="1"/>
</dbReference>
<feature type="region of interest" description="Disordered" evidence="3">
    <location>
        <begin position="404"/>
        <end position="450"/>
    </location>
</feature>
<feature type="compositionally biased region" description="Gly residues" evidence="3">
    <location>
        <begin position="216"/>
        <end position="228"/>
    </location>
</feature>
<dbReference type="InterPro" id="IPR028992">
    <property type="entry name" value="Hedgehog/Intein_dom"/>
</dbReference>